<dbReference type="SUPFAM" id="SSF53187">
    <property type="entry name" value="Zn-dependent exopeptidases"/>
    <property type="match status" value="1"/>
</dbReference>
<keyword evidence="4" id="KW-0862">Zinc</keyword>
<evidence type="ECO:0000313" key="7">
    <source>
        <dbReference type="Proteomes" id="UP000064967"/>
    </source>
</evidence>
<dbReference type="RefSeq" id="WP_146652744.1">
    <property type="nucleotide sequence ID" value="NZ_CP012333.1"/>
</dbReference>
<sequence>MESGESNAELFLRGKSLPRVIGDVTGPEPGPTVIITGGLHGNEPAGVLAALELMQGLDEKREVLRGRVVAFSGNRPALARGVRFLERDLNRRWHPLELDALSLADRATLASEDAEQRDLLDAFLALETHNGQLAFLDLHTTSGTSEPFVCFADTLANRRVGLGLPVPAILGLEETIDGSMLGWCADRGHLAVAFEAGKHDDPRAHARHLAALWIMLVELGCLDASDVPDLEPHRALLATSACRGPRVVEVRHRHVVSPEDEFSMLSGFSSFDRVGEGEVVAVDRRGPIRVPYAGLILMPRYQGQGEDGYFIVRELAPFWLRASGVLQRLPAGRMLSLLPGVARESDSDRLVVDPDAQRSFTTPLMHLCGYRRRVGVPDEVVFTRRIS</sequence>
<dbReference type="AlphaFoldDB" id="A0A0K1Q7I7"/>
<evidence type="ECO:0000256" key="4">
    <source>
        <dbReference type="ARBA" id="ARBA00022833"/>
    </source>
</evidence>
<organism evidence="6 7">
    <name type="scientific">Labilithrix luteola</name>
    <dbReference type="NCBI Taxonomy" id="1391654"/>
    <lineage>
        <taxon>Bacteria</taxon>
        <taxon>Pseudomonadati</taxon>
        <taxon>Myxococcota</taxon>
        <taxon>Polyangia</taxon>
        <taxon>Polyangiales</taxon>
        <taxon>Labilitrichaceae</taxon>
        <taxon>Labilithrix</taxon>
    </lineage>
</organism>
<evidence type="ECO:0000313" key="6">
    <source>
        <dbReference type="EMBL" id="AKV01694.1"/>
    </source>
</evidence>
<dbReference type="KEGG" id="llu:AKJ09_08357"/>
<evidence type="ECO:0000256" key="1">
    <source>
        <dbReference type="ARBA" id="ARBA00001947"/>
    </source>
</evidence>
<dbReference type="OrthoDB" id="1523003at2"/>
<dbReference type="EMBL" id="CP012333">
    <property type="protein sequence ID" value="AKV01694.1"/>
    <property type="molecule type" value="Genomic_DNA"/>
</dbReference>
<evidence type="ECO:0000256" key="2">
    <source>
        <dbReference type="ARBA" id="ARBA00022723"/>
    </source>
</evidence>
<accession>A0A0K1Q7I7</accession>
<keyword evidence="3" id="KW-0378">Hydrolase</keyword>
<gene>
    <name evidence="6" type="ORF">AKJ09_08357</name>
</gene>
<keyword evidence="7" id="KW-1185">Reference proteome</keyword>
<dbReference type="PANTHER" id="PTHR15162:SF7">
    <property type="entry name" value="SUCCINYLGLUTAMATE DESUCCINYLASE"/>
    <property type="match status" value="1"/>
</dbReference>
<dbReference type="Pfam" id="PF24827">
    <property type="entry name" value="AstE_AspA_cat"/>
    <property type="match status" value="1"/>
</dbReference>
<protein>
    <recommendedName>
        <fullName evidence="5">Succinylglutamate desuccinylase/Aspartoacylase catalytic domain-containing protein</fullName>
    </recommendedName>
</protein>
<dbReference type="GO" id="GO:0016788">
    <property type="term" value="F:hydrolase activity, acting on ester bonds"/>
    <property type="evidence" value="ECO:0007669"/>
    <property type="project" value="InterPro"/>
</dbReference>
<dbReference type="GO" id="GO:0005829">
    <property type="term" value="C:cytosol"/>
    <property type="evidence" value="ECO:0007669"/>
    <property type="project" value="TreeGrafter"/>
</dbReference>
<feature type="domain" description="Succinylglutamate desuccinylase/Aspartoacylase catalytic" evidence="5">
    <location>
        <begin position="29"/>
        <end position="145"/>
    </location>
</feature>
<keyword evidence="2" id="KW-0479">Metal-binding</keyword>
<proteinExistence type="predicted"/>
<dbReference type="PANTHER" id="PTHR15162">
    <property type="entry name" value="ASPARTOACYLASE"/>
    <property type="match status" value="1"/>
</dbReference>
<evidence type="ECO:0000259" key="5">
    <source>
        <dbReference type="Pfam" id="PF24827"/>
    </source>
</evidence>
<dbReference type="InterPro" id="IPR055438">
    <property type="entry name" value="AstE_AspA_cat"/>
</dbReference>
<dbReference type="Gene3D" id="3.40.630.10">
    <property type="entry name" value="Zn peptidases"/>
    <property type="match status" value="1"/>
</dbReference>
<reference evidence="6 7" key="1">
    <citation type="submission" date="2015-08" db="EMBL/GenBank/DDBJ databases">
        <authorList>
            <person name="Babu N.S."/>
            <person name="Beckwith C.J."/>
            <person name="Beseler K.G."/>
            <person name="Brison A."/>
            <person name="Carone J.V."/>
            <person name="Caskin T.P."/>
            <person name="Diamond M."/>
            <person name="Durham M.E."/>
            <person name="Foxe J.M."/>
            <person name="Go M."/>
            <person name="Henderson B.A."/>
            <person name="Jones I.B."/>
            <person name="McGettigan J.A."/>
            <person name="Micheletti S.J."/>
            <person name="Nasrallah M.E."/>
            <person name="Ortiz D."/>
            <person name="Piller C.R."/>
            <person name="Privatt S.R."/>
            <person name="Schneider S.L."/>
            <person name="Sharp S."/>
            <person name="Smith T.C."/>
            <person name="Stanton J.D."/>
            <person name="Ullery H.E."/>
            <person name="Wilson R.J."/>
            <person name="Serrano M.G."/>
            <person name="Buck G."/>
            <person name="Lee V."/>
            <person name="Wang Y."/>
            <person name="Carvalho R."/>
            <person name="Voegtly L."/>
            <person name="Shi R."/>
            <person name="Duckworth R."/>
            <person name="Johnson A."/>
            <person name="Loviza R."/>
            <person name="Walstead R."/>
            <person name="Shah Z."/>
            <person name="Kiflezghi M."/>
            <person name="Wade K."/>
            <person name="Ball S.L."/>
            <person name="Bradley K.W."/>
            <person name="Asai D.J."/>
            <person name="Bowman C.A."/>
            <person name="Russell D.A."/>
            <person name="Pope W.H."/>
            <person name="Jacobs-Sera D."/>
            <person name="Hendrix R.W."/>
            <person name="Hatfull G.F."/>
        </authorList>
    </citation>
    <scope>NUCLEOTIDE SEQUENCE [LARGE SCALE GENOMIC DNA]</scope>
    <source>
        <strain evidence="6 7">DSM 27648</strain>
    </source>
</reference>
<dbReference type="InterPro" id="IPR050178">
    <property type="entry name" value="AspA/AstE_fam"/>
</dbReference>
<evidence type="ECO:0000256" key="3">
    <source>
        <dbReference type="ARBA" id="ARBA00022801"/>
    </source>
</evidence>
<dbReference type="Proteomes" id="UP000064967">
    <property type="component" value="Chromosome"/>
</dbReference>
<name>A0A0K1Q7I7_9BACT</name>
<comment type="cofactor">
    <cofactor evidence="1">
        <name>Zn(2+)</name>
        <dbReference type="ChEBI" id="CHEBI:29105"/>
    </cofactor>
</comment>
<dbReference type="GO" id="GO:0046872">
    <property type="term" value="F:metal ion binding"/>
    <property type="evidence" value="ECO:0007669"/>
    <property type="project" value="UniProtKB-KW"/>
</dbReference>
<dbReference type="STRING" id="1391654.AKJ09_08357"/>